<protein>
    <submittedName>
        <fullName evidence="2">Ninein</fullName>
    </submittedName>
</protein>
<name>A0A226DWE1_FOLCA</name>
<sequence>MKLSLILILSLAFIGHSCAAPQLPTLLRTWKTTLSSLVPELTTLISTVQSSDQVPETQKTLAVDQLSMLRSKLTLALGQPNESEARNVLCGTGPTDGLSQLLFGLAKLLDGLGLGEVIRAVSGALGLCV</sequence>
<comment type="caution">
    <text evidence="2">The sequence shown here is derived from an EMBL/GenBank/DDBJ whole genome shotgun (WGS) entry which is preliminary data.</text>
</comment>
<dbReference type="EMBL" id="LNIX01000010">
    <property type="protein sequence ID" value="OXA49529.1"/>
    <property type="molecule type" value="Genomic_DNA"/>
</dbReference>
<evidence type="ECO:0000256" key="1">
    <source>
        <dbReference type="SAM" id="SignalP"/>
    </source>
</evidence>
<dbReference type="Proteomes" id="UP000198287">
    <property type="component" value="Unassembled WGS sequence"/>
</dbReference>
<feature type="chain" id="PRO_5012691621" evidence="1">
    <location>
        <begin position="20"/>
        <end position="129"/>
    </location>
</feature>
<feature type="signal peptide" evidence="1">
    <location>
        <begin position="1"/>
        <end position="19"/>
    </location>
</feature>
<evidence type="ECO:0000313" key="3">
    <source>
        <dbReference type="Proteomes" id="UP000198287"/>
    </source>
</evidence>
<keyword evidence="3" id="KW-1185">Reference proteome</keyword>
<evidence type="ECO:0000313" key="2">
    <source>
        <dbReference type="EMBL" id="OXA49529.1"/>
    </source>
</evidence>
<keyword evidence="1" id="KW-0732">Signal</keyword>
<accession>A0A226DWE1</accession>
<organism evidence="2 3">
    <name type="scientific">Folsomia candida</name>
    <name type="common">Springtail</name>
    <dbReference type="NCBI Taxonomy" id="158441"/>
    <lineage>
        <taxon>Eukaryota</taxon>
        <taxon>Metazoa</taxon>
        <taxon>Ecdysozoa</taxon>
        <taxon>Arthropoda</taxon>
        <taxon>Hexapoda</taxon>
        <taxon>Collembola</taxon>
        <taxon>Entomobryomorpha</taxon>
        <taxon>Isotomoidea</taxon>
        <taxon>Isotomidae</taxon>
        <taxon>Proisotominae</taxon>
        <taxon>Folsomia</taxon>
    </lineage>
</organism>
<proteinExistence type="predicted"/>
<reference evidence="2 3" key="1">
    <citation type="submission" date="2015-12" db="EMBL/GenBank/DDBJ databases">
        <title>The genome of Folsomia candida.</title>
        <authorList>
            <person name="Faddeeva A."/>
            <person name="Derks M.F."/>
            <person name="Anvar Y."/>
            <person name="Smit S."/>
            <person name="Van Straalen N."/>
            <person name="Roelofs D."/>
        </authorList>
    </citation>
    <scope>NUCLEOTIDE SEQUENCE [LARGE SCALE GENOMIC DNA]</scope>
    <source>
        <strain evidence="2 3">VU population</strain>
        <tissue evidence="2">Whole body</tissue>
    </source>
</reference>
<dbReference type="AlphaFoldDB" id="A0A226DWE1"/>
<gene>
    <name evidence="2" type="ORF">Fcan01_15454</name>
</gene>